<dbReference type="EMBL" id="CP163445">
    <property type="protein sequence ID" value="XDQ83113.1"/>
    <property type="molecule type" value="Genomic_DNA"/>
</dbReference>
<evidence type="ECO:0000313" key="1">
    <source>
        <dbReference type="EMBL" id="XDQ83113.1"/>
    </source>
</evidence>
<dbReference type="RefSeq" id="WP_369185300.1">
    <property type="nucleotide sequence ID" value="NZ_CP163445.1"/>
</dbReference>
<evidence type="ECO:0008006" key="2">
    <source>
        <dbReference type="Google" id="ProtNLM"/>
    </source>
</evidence>
<dbReference type="AlphaFoldDB" id="A0AB39TV32"/>
<sequence length="76" mass="7812">MPPKASATVAHLPAGADEHHIVTAARERSVRLYGMSAHRASHATAPAQLVLGFGNVGERAIAEGIAAIGHLLTGRP</sequence>
<protein>
    <recommendedName>
        <fullName evidence="2">GntR family transcriptional regulator</fullName>
    </recommendedName>
</protein>
<name>A0AB39TV32_9ACTN</name>
<accession>A0AB39TV32</accession>
<dbReference type="Gene3D" id="3.40.640.10">
    <property type="entry name" value="Type I PLP-dependent aspartate aminotransferase-like (Major domain)"/>
    <property type="match status" value="1"/>
</dbReference>
<gene>
    <name evidence="1" type="ORF">AB2U05_33700</name>
</gene>
<reference evidence="1" key="1">
    <citation type="submission" date="2024-07" db="EMBL/GenBank/DDBJ databases">
        <authorList>
            <person name="Yu S.T."/>
        </authorList>
    </citation>
    <scope>NUCLEOTIDE SEQUENCE</scope>
    <source>
        <strain evidence="1">Y1</strain>
    </source>
</reference>
<organism evidence="1">
    <name type="scientific">Streptomyces sp. Y1</name>
    <dbReference type="NCBI Taxonomy" id="3238634"/>
    <lineage>
        <taxon>Bacteria</taxon>
        <taxon>Bacillati</taxon>
        <taxon>Actinomycetota</taxon>
        <taxon>Actinomycetes</taxon>
        <taxon>Kitasatosporales</taxon>
        <taxon>Streptomycetaceae</taxon>
        <taxon>Streptomyces</taxon>
    </lineage>
</organism>
<proteinExistence type="predicted"/>
<dbReference type="InterPro" id="IPR015421">
    <property type="entry name" value="PyrdxlP-dep_Trfase_major"/>
</dbReference>